<reference evidence="4" key="1">
    <citation type="submission" date="2016-06" db="EMBL/GenBank/DDBJ databases">
        <title>Parallel loss of symbiosis genes in relatives of nitrogen-fixing non-legume Parasponia.</title>
        <authorList>
            <person name="Van Velzen R."/>
            <person name="Holmer R."/>
            <person name="Bu F."/>
            <person name="Rutten L."/>
            <person name="Van Zeijl A."/>
            <person name="Liu W."/>
            <person name="Santuari L."/>
            <person name="Cao Q."/>
            <person name="Sharma T."/>
            <person name="Shen D."/>
            <person name="Roswanjaya Y."/>
            <person name="Wardhani T."/>
            <person name="Kalhor M.S."/>
            <person name="Jansen J."/>
            <person name="Van den Hoogen J."/>
            <person name="Gungor B."/>
            <person name="Hartog M."/>
            <person name="Hontelez J."/>
            <person name="Verver J."/>
            <person name="Yang W.-C."/>
            <person name="Schijlen E."/>
            <person name="Repin R."/>
            <person name="Schilthuizen M."/>
            <person name="Schranz E."/>
            <person name="Heidstra R."/>
            <person name="Miyata K."/>
            <person name="Fedorova E."/>
            <person name="Kohlen W."/>
            <person name="Bisseling T."/>
            <person name="Smit S."/>
            <person name="Geurts R."/>
        </authorList>
    </citation>
    <scope>NUCLEOTIDE SEQUENCE [LARGE SCALE GENOMIC DNA]</scope>
    <source>
        <strain evidence="4">cv. WU1-14</strain>
    </source>
</reference>
<feature type="non-terminal residue" evidence="3">
    <location>
        <position position="268"/>
    </location>
</feature>
<accession>A0A2P5CR53</accession>
<feature type="compositionally biased region" description="Gly residues" evidence="1">
    <location>
        <begin position="58"/>
        <end position="74"/>
    </location>
</feature>
<dbReference type="PANTHER" id="PTHR47481:SF31">
    <property type="entry name" value="OS01G0873500 PROTEIN"/>
    <property type="match status" value="1"/>
</dbReference>
<evidence type="ECO:0000313" key="3">
    <source>
        <dbReference type="EMBL" id="PON63538.1"/>
    </source>
</evidence>
<proteinExistence type="predicted"/>
<dbReference type="OrthoDB" id="1194573at2759"/>
<comment type="caution">
    <text evidence="3">The sequence shown here is derived from an EMBL/GenBank/DDBJ whole genome shotgun (WGS) entry which is preliminary data.</text>
</comment>
<sequence>MLQSQEMHIDRAQSAEVLNLHSPSAHLVNKNPPRSTNAGQKFSSNTSGSGGRSTCHRSGGGSRGGYRGGRGGQGGHRTACQLCGRVGHLASRCYSSFDPNVSLDSSSAHTSQLSGSTSHAAFVASPTTVNDPSWYIDSGATDHIASDLANLTILSDYKGKEKVTVGNGITLPISHIGSFIITHNNHIFLLNNILHVLQITKSLLTVSKFTLDNHVFAEFYADSCLIKDLSLKKVLLQGRLKNGLYQLDLPHGVSTGVGAHGVSNGAGV</sequence>
<evidence type="ECO:0000313" key="4">
    <source>
        <dbReference type="Proteomes" id="UP000237105"/>
    </source>
</evidence>
<dbReference type="EMBL" id="JXTB01000103">
    <property type="protein sequence ID" value="PON63538.1"/>
    <property type="molecule type" value="Genomic_DNA"/>
</dbReference>
<feature type="region of interest" description="Disordered" evidence="1">
    <location>
        <begin position="25"/>
        <end position="74"/>
    </location>
</feature>
<keyword evidence="4" id="KW-1185">Reference proteome</keyword>
<feature type="domain" description="Retrovirus-related Pol polyprotein from transposon TNT 1-94-like beta-barrel" evidence="2">
    <location>
        <begin position="134"/>
        <end position="210"/>
    </location>
</feature>
<feature type="compositionally biased region" description="Low complexity" evidence="1">
    <location>
        <begin position="43"/>
        <end position="57"/>
    </location>
</feature>
<organism evidence="3 4">
    <name type="scientific">Parasponia andersonii</name>
    <name type="common">Sponia andersonii</name>
    <dbReference type="NCBI Taxonomy" id="3476"/>
    <lineage>
        <taxon>Eukaryota</taxon>
        <taxon>Viridiplantae</taxon>
        <taxon>Streptophyta</taxon>
        <taxon>Embryophyta</taxon>
        <taxon>Tracheophyta</taxon>
        <taxon>Spermatophyta</taxon>
        <taxon>Magnoliopsida</taxon>
        <taxon>eudicotyledons</taxon>
        <taxon>Gunneridae</taxon>
        <taxon>Pentapetalae</taxon>
        <taxon>rosids</taxon>
        <taxon>fabids</taxon>
        <taxon>Rosales</taxon>
        <taxon>Cannabaceae</taxon>
        <taxon>Parasponia</taxon>
    </lineage>
</organism>
<feature type="compositionally biased region" description="Polar residues" evidence="1">
    <location>
        <begin position="32"/>
        <end position="42"/>
    </location>
</feature>
<evidence type="ECO:0000256" key="1">
    <source>
        <dbReference type="SAM" id="MobiDB-lite"/>
    </source>
</evidence>
<dbReference type="InterPro" id="IPR054722">
    <property type="entry name" value="PolX-like_BBD"/>
</dbReference>
<dbReference type="PANTHER" id="PTHR47481">
    <property type="match status" value="1"/>
</dbReference>
<gene>
    <name evidence="3" type="ORF">PanWU01x14_130120</name>
</gene>
<dbReference type="Pfam" id="PF22936">
    <property type="entry name" value="Pol_BBD"/>
    <property type="match status" value="1"/>
</dbReference>
<protein>
    <recommendedName>
        <fullName evidence="2">Retrovirus-related Pol polyprotein from transposon TNT 1-94-like beta-barrel domain-containing protein</fullName>
    </recommendedName>
</protein>
<dbReference type="Proteomes" id="UP000237105">
    <property type="component" value="Unassembled WGS sequence"/>
</dbReference>
<dbReference type="AlphaFoldDB" id="A0A2P5CR53"/>
<evidence type="ECO:0000259" key="2">
    <source>
        <dbReference type="Pfam" id="PF22936"/>
    </source>
</evidence>
<name>A0A2P5CR53_PARAD</name>